<dbReference type="GO" id="GO:0003724">
    <property type="term" value="F:RNA helicase activity"/>
    <property type="evidence" value="ECO:0007669"/>
    <property type="project" value="TreeGrafter"/>
</dbReference>
<evidence type="ECO:0000259" key="12">
    <source>
        <dbReference type="PROSITE" id="PS51194"/>
    </source>
</evidence>
<dbReference type="GO" id="GO:0046872">
    <property type="term" value="F:metal ion binding"/>
    <property type="evidence" value="ECO:0007669"/>
    <property type="project" value="UniProtKB-KW"/>
</dbReference>
<evidence type="ECO:0000256" key="7">
    <source>
        <dbReference type="ARBA" id="ARBA00022806"/>
    </source>
</evidence>
<evidence type="ECO:0000256" key="4">
    <source>
        <dbReference type="ARBA" id="ARBA00022723"/>
    </source>
</evidence>
<evidence type="ECO:0000259" key="13">
    <source>
        <dbReference type="PROSITE" id="PS51643"/>
    </source>
</evidence>
<name>A0A6M0IIB8_9BACT</name>
<dbReference type="GO" id="GO:0005524">
    <property type="term" value="F:ATP binding"/>
    <property type="evidence" value="ECO:0007669"/>
    <property type="project" value="UniProtKB-KW"/>
</dbReference>
<evidence type="ECO:0000313" key="14">
    <source>
        <dbReference type="EMBL" id="NEU67978.1"/>
    </source>
</evidence>
<comment type="similarity">
    <text evidence="1">In the N-terminal section; belongs to the CRISPR-associated nuclease Cas3-HD family.</text>
</comment>
<dbReference type="InterPro" id="IPR001650">
    <property type="entry name" value="Helicase_C-like"/>
</dbReference>
<dbReference type="InterPro" id="IPR006474">
    <property type="entry name" value="Helicase_Cas3_CRISPR-ass_core"/>
</dbReference>
<evidence type="ECO:0000256" key="5">
    <source>
        <dbReference type="ARBA" id="ARBA00022741"/>
    </source>
</evidence>
<evidence type="ECO:0000313" key="15">
    <source>
        <dbReference type="Proteomes" id="UP000477386"/>
    </source>
</evidence>
<dbReference type="GO" id="GO:0005829">
    <property type="term" value="C:cytosol"/>
    <property type="evidence" value="ECO:0007669"/>
    <property type="project" value="TreeGrafter"/>
</dbReference>
<evidence type="ECO:0000256" key="8">
    <source>
        <dbReference type="ARBA" id="ARBA00022840"/>
    </source>
</evidence>
<dbReference type="InterPro" id="IPR038257">
    <property type="entry name" value="CRISPR-assoc_Cas3_HD_sf"/>
</dbReference>
<evidence type="ECO:0000256" key="10">
    <source>
        <dbReference type="ARBA" id="ARBA00038437"/>
    </source>
</evidence>
<protein>
    <submittedName>
        <fullName evidence="14">CRISPR-associated helicase Cas3</fullName>
    </submittedName>
</protein>
<comment type="similarity">
    <text evidence="2">In the central section; belongs to the CRISPR-associated helicase Cas3 family.</text>
</comment>
<keyword evidence="8" id="KW-0067">ATP-binding</keyword>
<evidence type="ECO:0000256" key="1">
    <source>
        <dbReference type="ARBA" id="ARBA00006847"/>
    </source>
</evidence>
<feature type="domain" description="HD Cas3-type" evidence="13">
    <location>
        <begin position="1"/>
        <end position="189"/>
    </location>
</feature>
<keyword evidence="7" id="KW-0347">Helicase</keyword>
<dbReference type="InterPro" id="IPR014001">
    <property type="entry name" value="Helicase_ATP-bd"/>
</dbReference>
<keyword evidence="4" id="KW-0479">Metal-binding</keyword>
<dbReference type="NCBIfam" id="TIGR01587">
    <property type="entry name" value="cas3_core"/>
    <property type="match status" value="1"/>
</dbReference>
<dbReference type="GO" id="GO:0004518">
    <property type="term" value="F:nuclease activity"/>
    <property type="evidence" value="ECO:0007669"/>
    <property type="project" value="UniProtKB-KW"/>
</dbReference>
<accession>A0A6M0IIB8</accession>
<dbReference type="PANTHER" id="PTHR47959:SF16">
    <property type="entry name" value="CRISPR-ASSOCIATED NUCLEASE_HELICASE CAS3-RELATED"/>
    <property type="match status" value="1"/>
</dbReference>
<dbReference type="SUPFAM" id="SSF52540">
    <property type="entry name" value="P-loop containing nucleoside triphosphate hydrolases"/>
    <property type="match status" value="1"/>
</dbReference>
<comment type="similarity">
    <text evidence="10">Belongs to the DEAD box helicase family.</text>
</comment>
<dbReference type="Proteomes" id="UP000477386">
    <property type="component" value="Unassembled WGS sequence"/>
</dbReference>
<feature type="domain" description="Helicase C-terminal" evidence="12">
    <location>
        <begin position="459"/>
        <end position="605"/>
    </location>
</feature>
<dbReference type="InterPro" id="IPR050079">
    <property type="entry name" value="DEAD_box_RNA_helicase"/>
</dbReference>
<dbReference type="GO" id="GO:0016787">
    <property type="term" value="F:hydrolase activity"/>
    <property type="evidence" value="ECO:0007669"/>
    <property type="project" value="UniProtKB-KW"/>
</dbReference>
<dbReference type="EMBL" id="JAAGNZ010000001">
    <property type="protein sequence ID" value="NEU67978.1"/>
    <property type="molecule type" value="Genomic_DNA"/>
</dbReference>
<feature type="domain" description="Helicase ATP-binding" evidence="11">
    <location>
        <begin position="230"/>
        <end position="422"/>
    </location>
</feature>
<dbReference type="PROSITE" id="PS51192">
    <property type="entry name" value="HELICASE_ATP_BIND_1"/>
    <property type="match status" value="1"/>
</dbReference>
<dbReference type="SUPFAM" id="SSF109604">
    <property type="entry name" value="HD-domain/PDEase-like"/>
    <property type="match status" value="1"/>
</dbReference>
<dbReference type="InterPro" id="IPR006483">
    <property type="entry name" value="CRISPR-assoc_Cas3_HD"/>
</dbReference>
<evidence type="ECO:0000256" key="2">
    <source>
        <dbReference type="ARBA" id="ARBA00009046"/>
    </source>
</evidence>
<dbReference type="SMART" id="SM00487">
    <property type="entry name" value="DEXDc"/>
    <property type="match status" value="1"/>
</dbReference>
<dbReference type="NCBIfam" id="TIGR01596">
    <property type="entry name" value="cas3_HD"/>
    <property type="match status" value="1"/>
</dbReference>
<evidence type="ECO:0000256" key="3">
    <source>
        <dbReference type="ARBA" id="ARBA00022722"/>
    </source>
</evidence>
<dbReference type="Gene3D" id="3.40.50.300">
    <property type="entry name" value="P-loop containing nucleotide triphosphate hydrolases"/>
    <property type="match status" value="2"/>
</dbReference>
<dbReference type="PANTHER" id="PTHR47959">
    <property type="entry name" value="ATP-DEPENDENT RNA HELICASE RHLE-RELATED"/>
    <property type="match status" value="1"/>
</dbReference>
<dbReference type="AlphaFoldDB" id="A0A6M0IIB8"/>
<keyword evidence="5" id="KW-0547">Nucleotide-binding</keyword>
<reference evidence="14 15" key="1">
    <citation type="submission" date="2020-02" db="EMBL/GenBank/DDBJ databases">
        <title>Draft genome sequence of two Spirosoma agri KCTC 52727 and Spirosoma terrae KCTC 52035.</title>
        <authorList>
            <person name="Rojas J."/>
            <person name="Ambika Manirajan B."/>
            <person name="Ratering S."/>
            <person name="Suarez C."/>
            <person name="Schnell S."/>
        </authorList>
    </citation>
    <scope>NUCLEOTIDE SEQUENCE [LARGE SCALE GENOMIC DNA]</scope>
    <source>
        <strain evidence="14 15">KCTC 52727</strain>
    </source>
</reference>
<sequence length="740" mass="85333">MTLKEHTRRVVRAAIELVNRLPFTEDERREWLRKAIRSAVWHDIGKIHKGFQLNLKKGTTVVSIRHELISLWFCEQYLNLPIDELFAIATHHKGIVSDGFKKLSLFEIGTDLTCHLADDPTLVKNAEAIVKAWGALFNDVSPVTNNPSPNDTYSDEIQFLLMKDRQQSQAVDRLQLARMRGLLMAADHIGSAKTESDLPVWKRLELTDFYPTTINDKKQVVRVPFRPFQERMQQYVGDVILHAPTGSGKTEAALSWVYANQTENARLFYLLPYTASINAMVRRLKGVYGKDRVTALHSKALDFFYEEAINETNNFQQSEEIARNKRSASRELFYPVKVATLHQVLKHALHGKGWDMSLFDYQNALFIIDEFHTYDAHLTGMMLATLKWLKRFCCAKILLMSATIPKFLLERIVIELFDGDQSMVVRPKSKEPADAEILKRIRHKLVCYPQKAVSNVLHQITAILQEGKKTVLVIVNNVKSCQELAKAFDSYEPKLLHGGFHREERTEIEKAITNKDKAKRPRLLIATQAVEVSLDIDYDIAFIENAPIDALIQRFGRVNRAGKRKKPSEIHLFEQSIGNTRRIYDEAIVKETWRVMLNLDGKELSEQHLVEACDEVYVNGYTDEQERNFQIGFTHDRIINFDASFHAGDWSDWVEEVIDKSNLKIDVLCDNLRSTFESRRKEGKYIEASQLLVQVYPWECPKEYQSKLEDKQNTLVATNLKYAPGIGYQRIERSPDFNFL</sequence>
<dbReference type="GO" id="GO:0051607">
    <property type="term" value="P:defense response to virus"/>
    <property type="evidence" value="ECO:0007669"/>
    <property type="project" value="UniProtKB-KW"/>
</dbReference>
<dbReference type="Pfam" id="PF00270">
    <property type="entry name" value="DEAD"/>
    <property type="match status" value="1"/>
</dbReference>
<dbReference type="InterPro" id="IPR054712">
    <property type="entry name" value="Cas3-like_dom"/>
</dbReference>
<dbReference type="InterPro" id="IPR027417">
    <property type="entry name" value="P-loop_NTPase"/>
</dbReference>
<comment type="caution">
    <text evidence="14">The sequence shown here is derived from an EMBL/GenBank/DDBJ whole genome shotgun (WGS) entry which is preliminary data.</text>
</comment>
<dbReference type="Pfam" id="PF22590">
    <property type="entry name" value="Cas3-like_C_2"/>
    <property type="match status" value="1"/>
</dbReference>
<dbReference type="RefSeq" id="WP_164039043.1">
    <property type="nucleotide sequence ID" value="NZ_JAAGNZ010000001.1"/>
</dbReference>
<keyword evidence="15" id="KW-1185">Reference proteome</keyword>
<dbReference type="PROSITE" id="PS51643">
    <property type="entry name" value="HD_CAS3"/>
    <property type="match status" value="1"/>
</dbReference>
<gene>
    <name evidence="14" type="primary">cas3</name>
    <name evidence="14" type="ORF">GK091_13890</name>
</gene>
<dbReference type="InterPro" id="IPR011545">
    <property type="entry name" value="DEAD/DEAH_box_helicase_dom"/>
</dbReference>
<keyword evidence="3" id="KW-0540">Nuclease</keyword>
<dbReference type="Gene3D" id="1.10.3210.30">
    <property type="match status" value="1"/>
</dbReference>
<organism evidence="14 15">
    <name type="scientific">Spirosoma agri</name>
    <dbReference type="NCBI Taxonomy" id="1987381"/>
    <lineage>
        <taxon>Bacteria</taxon>
        <taxon>Pseudomonadati</taxon>
        <taxon>Bacteroidota</taxon>
        <taxon>Cytophagia</taxon>
        <taxon>Cytophagales</taxon>
        <taxon>Cytophagaceae</taxon>
        <taxon>Spirosoma</taxon>
    </lineage>
</organism>
<dbReference type="CDD" id="cd09641">
    <property type="entry name" value="Cas3''_I"/>
    <property type="match status" value="1"/>
</dbReference>
<evidence type="ECO:0000256" key="6">
    <source>
        <dbReference type="ARBA" id="ARBA00022801"/>
    </source>
</evidence>
<dbReference type="PROSITE" id="PS51194">
    <property type="entry name" value="HELICASE_CTER"/>
    <property type="match status" value="1"/>
</dbReference>
<keyword evidence="9" id="KW-0051">Antiviral defense</keyword>
<proteinExistence type="inferred from homology"/>
<evidence type="ECO:0000259" key="11">
    <source>
        <dbReference type="PROSITE" id="PS51192"/>
    </source>
</evidence>
<keyword evidence="6" id="KW-0378">Hydrolase</keyword>
<dbReference type="GO" id="GO:0003676">
    <property type="term" value="F:nucleic acid binding"/>
    <property type="evidence" value="ECO:0007669"/>
    <property type="project" value="InterPro"/>
</dbReference>
<evidence type="ECO:0000256" key="9">
    <source>
        <dbReference type="ARBA" id="ARBA00023118"/>
    </source>
</evidence>
<dbReference type="SMART" id="SM00490">
    <property type="entry name" value="HELICc"/>
    <property type="match status" value="1"/>
</dbReference>